<keyword evidence="1" id="KW-0378">Hydrolase</keyword>
<evidence type="ECO:0000313" key="2">
    <source>
        <dbReference type="Proteomes" id="UP000198403"/>
    </source>
</evidence>
<dbReference type="Pfam" id="PF09195">
    <property type="entry name" value="Endonuc-BglII"/>
    <property type="match status" value="1"/>
</dbReference>
<dbReference type="AlphaFoldDB" id="A0A238VXH9"/>
<accession>A0A238VXH9</accession>
<keyword evidence="2" id="KW-1185">Reference proteome</keyword>
<organism evidence="1 2">
    <name type="scientific">Blastococcus mobilis</name>
    <dbReference type="NCBI Taxonomy" id="1938746"/>
    <lineage>
        <taxon>Bacteria</taxon>
        <taxon>Bacillati</taxon>
        <taxon>Actinomycetota</taxon>
        <taxon>Actinomycetes</taxon>
        <taxon>Geodermatophilales</taxon>
        <taxon>Geodermatophilaceae</taxon>
        <taxon>Blastococcus</taxon>
    </lineage>
</organism>
<dbReference type="GO" id="GO:0009036">
    <property type="term" value="F:type II site-specific deoxyribonuclease activity"/>
    <property type="evidence" value="ECO:0007669"/>
    <property type="project" value="InterPro"/>
</dbReference>
<dbReference type="InterPro" id="IPR011335">
    <property type="entry name" value="Restrct_endonuc-II-like"/>
</dbReference>
<name>A0A238VXH9_9ACTN</name>
<gene>
    <name evidence="1" type="ORF">SAMN06272737_105145</name>
</gene>
<evidence type="ECO:0000313" key="1">
    <source>
        <dbReference type="EMBL" id="SNR39022.1"/>
    </source>
</evidence>
<dbReference type="Proteomes" id="UP000198403">
    <property type="component" value="Unassembled WGS sequence"/>
</dbReference>
<proteinExistence type="predicted"/>
<dbReference type="EMBL" id="FZNO01000005">
    <property type="protein sequence ID" value="SNR39022.1"/>
    <property type="molecule type" value="Genomic_DNA"/>
</dbReference>
<keyword evidence="1" id="KW-0540">Nuclease</keyword>
<sequence length="285" mass="31810">MPDEPLTDDTSADPIIDAQAVITGPTVTDLPDGYSYGVTRYADLILRDALPDAWDALVKTLTDFHIELQELQTGGGGRTRHVTRFDATLNTHGWAKKNIRIAKTIDGQQVYEVRGHEIDMFTLGPDGTYPGAAVEMEWNNKDPFFDRDLINYQALHREGVLAAGVIVTRGDRLQALLKDAILGKDGSRIVSKYGESTTHWRKLLPRVALGGGGECPLLLIGIEPERINDLRRLEEVAEFVRDAREFLDQKQYQAVGMTRAEAQQRLRNVQEAAIQAIPPLPRERD</sequence>
<reference evidence="1 2" key="1">
    <citation type="submission" date="2017-06" db="EMBL/GenBank/DDBJ databases">
        <authorList>
            <person name="Kim H.J."/>
            <person name="Triplett B.A."/>
        </authorList>
    </citation>
    <scope>NUCLEOTIDE SEQUENCE [LARGE SCALE GENOMIC DNA]</scope>
    <source>
        <strain evidence="1 2">DSM 44272</strain>
    </source>
</reference>
<dbReference type="InterPro" id="IPR015278">
    <property type="entry name" value="BglII-like"/>
</dbReference>
<keyword evidence="1" id="KW-0255">Endonuclease</keyword>
<protein>
    <submittedName>
        <fullName evidence="1">Restriction endonuclease BglII</fullName>
    </submittedName>
</protein>
<dbReference type="RefSeq" id="WP_176445440.1">
    <property type="nucleotide sequence ID" value="NZ_FZNO01000005.1"/>
</dbReference>
<dbReference type="GO" id="GO:0009307">
    <property type="term" value="P:DNA restriction-modification system"/>
    <property type="evidence" value="ECO:0007669"/>
    <property type="project" value="InterPro"/>
</dbReference>
<dbReference type="SUPFAM" id="SSF52980">
    <property type="entry name" value="Restriction endonuclease-like"/>
    <property type="match status" value="1"/>
</dbReference>